<dbReference type="PROSITE" id="PS50889">
    <property type="entry name" value="S4"/>
    <property type="match status" value="1"/>
</dbReference>
<dbReference type="InterPro" id="IPR029063">
    <property type="entry name" value="SAM-dependent_MTases_sf"/>
</dbReference>
<evidence type="ECO:0000313" key="6">
    <source>
        <dbReference type="Proteomes" id="UP001366166"/>
    </source>
</evidence>
<gene>
    <name evidence="5" type="ORF">FAK_24500</name>
</gene>
<keyword evidence="6" id="KW-1185">Reference proteome</keyword>
<dbReference type="SMART" id="SM00363">
    <property type="entry name" value="S4"/>
    <property type="match status" value="1"/>
</dbReference>
<dbReference type="InterPro" id="IPR004538">
    <property type="entry name" value="Hemolysin_A/TlyA"/>
</dbReference>
<dbReference type="EMBL" id="AP028679">
    <property type="protein sequence ID" value="BEQ15384.1"/>
    <property type="molecule type" value="Genomic_DNA"/>
</dbReference>
<dbReference type="InterPro" id="IPR047048">
    <property type="entry name" value="TlyA"/>
</dbReference>
<dbReference type="SUPFAM" id="SSF53335">
    <property type="entry name" value="S-adenosyl-L-methionine-dependent methyltransferases"/>
    <property type="match status" value="1"/>
</dbReference>
<dbReference type="InterPro" id="IPR036986">
    <property type="entry name" value="S4_RNA-bd_sf"/>
</dbReference>
<dbReference type="PANTHER" id="PTHR32319:SF0">
    <property type="entry name" value="BACTERIAL HEMOLYSIN-LIKE PROTEIN"/>
    <property type="match status" value="1"/>
</dbReference>
<dbReference type="Proteomes" id="UP001366166">
    <property type="component" value="Chromosome"/>
</dbReference>
<dbReference type="Pfam" id="PF01479">
    <property type="entry name" value="S4"/>
    <property type="match status" value="1"/>
</dbReference>
<dbReference type="PANTHER" id="PTHR32319">
    <property type="entry name" value="BACTERIAL HEMOLYSIN-LIKE PROTEIN"/>
    <property type="match status" value="1"/>
</dbReference>
<proteinExistence type="inferred from homology"/>
<dbReference type="KEGG" id="dmp:FAK_24500"/>
<dbReference type="Gene3D" id="3.10.290.10">
    <property type="entry name" value="RNA-binding S4 domain"/>
    <property type="match status" value="1"/>
</dbReference>
<evidence type="ECO:0000313" key="5">
    <source>
        <dbReference type="EMBL" id="BEQ15384.1"/>
    </source>
</evidence>
<organism evidence="5 6">
    <name type="scientific">Desulfoferula mesophila</name>
    <dbReference type="NCBI Taxonomy" id="3058419"/>
    <lineage>
        <taxon>Bacteria</taxon>
        <taxon>Pseudomonadati</taxon>
        <taxon>Thermodesulfobacteriota</taxon>
        <taxon>Desulfarculia</taxon>
        <taxon>Desulfarculales</taxon>
        <taxon>Desulfarculaceae</taxon>
        <taxon>Desulfoferula</taxon>
    </lineage>
</organism>
<dbReference type="GO" id="GO:0008168">
    <property type="term" value="F:methyltransferase activity"/>
    <property type="evidence" value="ECO:0007669"/>
    <property type="project" value="InterPro"/>
</dbReference>
<sequence>MGKGRRLDQELVARGLAPSRAKAQAMILAGLVKVAGQPAAKAGQQIPQQADITVEGPEHPYVSRGGVKLAGALDHFGLEVRGLTCLDVGASTGGFTDCLLQRGAAAVTCVDVGYGQLAWKLRQDPRVTLHERTNARNLPPEMAPGPFGLIVVDVSFISLTLVLPPLIPRLGPGGWLLPMVKPQFEAGREAVGAGGVVSDPVQRQAAVDKVAECLGGLGLTVLGSAASPILGPKGNQEFFLLARQAPEGSAGA</sequence>
<feature type="domain" description="RNA-binding S4" evidence="4">
    <location>
        <begin position="5"/>
        <end position="70"/>
    </location>
</feature>
<name>A0AAU9EQL5_9BACT</name>
<reference evidence="6" key="1">
    <citation type="journal article" date="2023" name="Arch. Microbiol.">
        <title>Desulfoferula mesophilus gen. nov. sp. nov., a mesophilic sulfate-reducing bacterium isolated from a brackish lake sediment.</title>
        <authorList>
            <person name="Watanabe T."/>
            <person name="Yabe T."/>
            <person name="Tsuji J.M."/>
            <person name="Fukui M."/>
        </authorList>
    </citation>
    <scope>NUCLEOTIDE SEQUENCE [LARGE SCALE GENOMIC DNA]</scope>
    <source>
        <strain evidence="6">12FAK</strain>
    </source>
</reference>
<keyword evidence="1 3" id="KW-0694">RNA-binding</keyword>
<evidence type="ECO:0000256" key="1">
    <source>
        <dbReference type="ARBA" id="ARBA00022884"/>
    </source>
</evidence>
<dbReference type="InterPro" id="IPR002942">
    <property type="entry name" value="S4_RNA-bd"/>
</dbReference>
<protein>
    <submittedName>
        <fullName evidence="5">TlyA family rRNA (Cytidine-2'-O)-methyltransferase</fullName>
    </submittedName>
</protein>
<dbReference type="Pfam" id="PF01728">
    <property type="entry name" value="FtsJ"/>
    <property type="match status" value="1"/>
</dbReference>
<dbReference type="CDD" id="cd00165">
    <property type="entry name" value="S4"/>
    <property type="match status" value="1"/>
</dbReference>
<evidence type="ECO:0000256" key="2">
    <source>
        <dbReference type="ARBA" id="ARBA00029460"/>
    </source>
</evidence>
<comment type="similarity">
    <text evidence="2">Belongs to the TlyA family.</text>
</comment>
<dbReference type="AlphaFoldDB" id="A0AAU9EQL5"/>
<dbReference type="GO" id="GO:0032259">
    <property type="term" value="P:methylation"/>
    <property type="evidence" value="ECO:0007669"/>
    <property type="project" value="InterPro"/>
</dbReference>
<dbReference type="SUPFAM" id="SSF55174">
    <property type="entry name" value="Alpha-L RNA-binding motif"/>
    <property type="match status" value="1"/>
</dbReference>
<dbReference type="GO" id="GO:0003723">
    <property type="term" value="F:RNA binding"/>
    <property type="evidence" value="ECO:0007669"/>
    <property type="project" value="UniProtKB-KW"/>
</dbReference>
<accession>A0AAU9EQL5</accession>
<evidence type="ECO:0000259" key="4">
    <source>
        <dbReference type="SMART" id="SM00363"/>
    </source>
</evidence>
<evidence type="ECO:0000256" key="3">
    <source>
        <dbReference type="PROSITE-ProRule" id="PRU00182"/>
    </source>
</evidence>
<dbReference type="NCBIfam" id="TIGR00478">
    <property type="entry name" value="tly"/>
    <property type="match status" value="1"/>
</dbReference>
<dbReference type="Gene3D" id="3.40.50.150">
    <property type="entry name" value="Vaccinia Virus protein VP39"/>
    <property type="match status" value="1"/>
</dbReference>
<dbReference type="RefSeq" id="WP_338599711.1">
    <property type="nucleotide sequence ID" value="NZ_AP028679.1"/>
</dbReference>
<dbReference type="CDD" id="cd02440">
    <property type="entry name" value="AdoMet_MTases"/>
    <property type="match status" value="1"/>
</dbReference>
<dbReference type="PIRSF" id="PIRSF005578">
    <property type="entry name" value="TlyA"/>
    <property type="match status" value="1"/>
</dbReference>
<dbReference type="InterPro" id="IPR002877">
    <property type="entry name" value="RNA_MeTrfase_FtsJ_dom"/>
</dbReference>